<protein>
    <submittedName>
        <fullName evidence="2">Uncharacterized protein</fullName>
    </submittedName>
</protein>
<keyword evidence="3" id="KW-1185">Reference proteome</keyword>
<keyword evidence="1" id="KW-1133">Transmembrane helix</keyword>
<feature type="transmembrane region" description="Helical" evidence="1">
    <location>
        <begin position="6"/>
        <end position="28"/>
    </location>
</feature>
<dbReference type="EMBL" id="OY731407">
    <property type="protein sequence ID" value="CAJ1976936.1"/>
    <property type="molecule type" value="Genomic_DNA"/>
</dbReference>
<keyword evidence="1" id="KW-0472">Membrane</keyword>
<dbReference type="Proteomes" id="UP001189624">
    <property type="component" value="Chromosome 10"/>
</dbReference>
<keyword evidence="1" id="KW-0812">Transmembrane</keyword>
<name>A0AA87B6K1_9FABA</name>
<proteinExistence type="predicted"/>
<evidence type="ECO:0000313" key="3">
    <source>
        <dbReference type="Proteomes" id="UP001189624"/>
    </source>
</evidence>
<evidence type="ECO:0000313" key="2">
    <source>
        <dbReference type="EMBL" id="CAJ1976936.1"/>
    </source>
</evidence>
<reference evidence="2" key="1">
    <citation type="submission" date="2023-10" db="EMBL/GenBank/DDBJ databases">
        <authorList>
            <person name="Domelevo Entfellner J.-B."/>
        </authorList>
    </citation>
    <scope>NUCLEOTIDE SEQUENCE</scope>
</reference>
<organism evidence="2 3">
    <name type="scientific">Sphenostylis stenocarpa</name>
    <dbReference type="NCBI Taxonomy" id="92480"/>
    <lineage>
        <taxon>Eukaryota</taxon>
        <taxon>Viridiplantae</taxon>
        <taxon>Streptophyta</taxon>
        <taxon>Embryophyta</taxon>
        <taxon>Tracheophyta</taxon>
        <taxon>Spermatophyta</taxon>
        <taxon>Magnoliopsida</taxon>
        <taxon>eudicotyledons</taxon>
        <taxon>Gunneridae</taxon>
        <taxon>Pentapetalae</taxon>
        <taxon>rosids</taxon>
        <taxon>fabids</taxon>
        <taxon>Fabales</taxon>
        <taxon>Fabaceae</taxon>
        <taxon>Papilionoideae</taxon>
        <taxon>50 kb inversion clade</taxon>
        <taxon>NPAAA clade</taxon>
        <taxon>indigoferoid/millettioid clade</taxon>
        <taxon>Phaseoleae</taxon>
        <taxon>Sphenostylis</taxon>
    </lineage>
</organism>
<accession>A0AA87B6K1</accession>
<gene>
    <name evidence="2" type="ORF">AYBTSS11_LOCUS29079</name>
</gene>
<sequence>MQTPVVDPILLVCVLLAVLLGSLMWPVVRNLTRPRGIHGAFINEDEAEQNASGATISADDGISEAFINRRKGVQNLGNARIEATRNSGSSSGAANPVQYQLWDIFLQFIAYVFGGGKKY</sequence>
<dbReference type="Gramene" id="rna-AYBTSS11_LOCUS29079">
    <property type="protein sequence ID" value="CAJ1976936.1"/>
    <property type="gene ID" value="gene-AYBTSS11_LOCUS29079"/>
</dbReference>
<dbReference type="AlphaFoldDB" id="A0AA87B6K1"/>
<evidence type="ECO:0000256" key="1">
    <source>
        <dbReference type="SAM" id="Phobius"/>
    </source>
</evidence>